<sequence length="75" mass="8070">MQHADVGLDRAAEEIAVLFSGFHGQSKGCQFTGTLVNLNAKEVVAQDLFRDLGVGIAFLFVDGIEQVIGIDQYVS</sequence>
<accession>A0A7G9Y5F8</accession>
<evidence type="ECO:0000313" key="2">
    <source>
        <dbReference type="EMBL" id="QNO45447.1"/>
    </source>
</evidence>
<dbReference type="EMBL" id="MT630801">
    <property type="protein sequence ID" value="QNO43242.1"/>
    <property type="molecule type" value="Genomic_DNA"/>
</dbReference>
<name>A0A7G9Y5F8_9EURY</name>
<proteinExistence type="predicted"/>
<gene>
    <name evidence="1" type="ORF">CPEMFCDE_00001</name>
    <name evidence="2" type="ORF">HCBNPDKA_00001</name>
</gene>
<protein>
    <submittedName>
        <fullName evidence="1">Uncharacterized protein</fullName>
    </submittedName>
</protein>
<dbReference type="AlphaFoldDB" id="A0A7G9Y5F8"/>
<dbReference type="EMBL" id="MT631121">
    <property type="protein sequence ID" value="QNO45447.1"/>
    <property type="molecule type" value="Genomic_DNA"/>
</dbReference>
<reference evidence="1" key="1">
    <citation type="submission" date="2020-06" db="EMBL/GenBank/DDBJ databases">
        <title>Unique genomic features of the anaerobic methanotrophic archaea.</title>
        <authorList>
            <person name="Chadwick G.L."/>
            <person name="Skennerton C.T."/>
            <person name="Laso-Perez R."/>
            <person name="Leu A.O."/>
            <person name="Speth D.R."/>
            <person name="Yu H."/>
            <person name="Morgan-Lang C."/>
            <person name="Hatzenpichler R."/>
            <person name="Goudeau D."/>
            <person name="Malmstrom R."/>
            <person name="Brazelton W.J."/>
            <person name="Woyke T."/>
            <person name="Hallam S.J."/>
            <person name="Tyson G.W."/>
            <person name="Wegener G."/>
            <person name="Boetius A."/>
            <person name="Orphan V."/>
        </authorList>
    </citation>
    <scope>NUCLEOTIDE SEQUENCE</scope>
</reference>
<organism evidence="1">
    <name type="scientific">Candidatus Methanogaster sp. ANME-2c ERB4</name>
    <dbReference type="NCBI Taxonomy" id="2759911"/>
    <lineage>
        <taxon>Archaea</taxon>
        <taxon>Methanobacteriati</taxon>
        <taxon>Methanobacteriota</taxon>
        <taxon>Stenosarchaea group</taxon>
        <taxon>Methanomicrobia</taxon>
        <taxon>Methanosarcinales</taxon>
        <taxon>ANME-2 cluster</taxon>
        <taxon>Candidatus Methanogasteraceae</taxon>
        <taxon>Candidatus Methanogaster</taxon>
    </lineage>
</organism>
<evidence type="ECO:0000313" key="1">
    <source>
        <dbReference type="EMBL" id="QNO43242.1"/>
    </source>
</evidence>